<dbReference type="RefSeq" id="WP_118911260.1">
    <property type="nucleotide sequence ID" value="NZ_QOCS01000031.1"/>
</dbReference>
<dbReference type="FunFam" id="1.10.10.10:FF:000001">
    <property type="entry name" value="LysR family transcriptional regulator"/>
    <property type="match status" value="1"/>
</dbReference>
<dbReference type="CDD" id="cd05466">
    <property type="entry name" value="PBP2_LTTR_substrate"/>
    <property type="match status" value="1"/>
</dbReference>
<keyword evidence="3" id="KW-0238">DNA-binding</keyword>
<dbReference type="EMBL" id="QOCS01000031">
    <property type="protein sequence ID" value="RHW44456.1"/>
    <property type="molecule type" value="Genomic_DNA"/>
</dbReference>
<dbReference type="Gene3D" id="1.10.10.10">
    <property type="entry name" value="Winged helix-like DNA-binding domain superfamily/Winged helix DNA-binding domain"/>
    <property type="match status" value="1"/>
</dbReference>
<evidence type="ECO:0000256" key="4">
    <source>
        <dbReference type="ARBA" id="ARBA00023163"/>
    </source>
</evidence>
<dbReference type="GO" id="GO:0003700">
    <property type="term" value="F:DNA-binding transcription factor activity"/>
    <property type="evidence" value="ECO:0007669"/>
    <property type="project" value="InterPro"/>
</dbReference>
<evidence type="ECO:0000313" key="7">
    <source>
        <dbReference type="Proteomes" id="UP000284822"/>
    </source>
</evidence>
<dbReference type="PANTHER" id="PTHR30419:SF8">
    <property type="entry name" value="NITROGEN ASSIMILATION TRANSCRIPTIONAL ACTIVATOR-RELATED"/>
    <property type="match status" value="1"/>
</dbReference>
<dbReference type="Pfam" id="PF03466">
    <property type="entry name" value="LysR_substrate"/>
    <property type="match status" value="1"/>
</dbReference>
<dbReference type="SUPFAM" id="SSF53850">
    <property type="entry name" value="Periplasmic binding protein-like II"/>
    <property type="match status" value="1"/>
</dbReference>
<keyword evidence="4" id="KW-0804">Transcription</keyword>
<dbReference type="Pfam" id="PF00126">
    <property type="entry name" value="HTH_1"/>
    <property type="match status" value="1"/>
</dbReference>
<evidence type="ECO:0000256" key="2">
    <source>
        <dbReference type="ARBA" id="ARBA00023015"/>
    </source>
</evidence>
<dbReference type="InterPro" id="IPR050950">
    <property type="entry name" value="HTH-type_LysR_regulators"/>
</dbReference>
<evidence type="ECO:0000256" key="3">
    <source>
        <dbReference type="ARBA" id="ARBA00023125"/>
    </source>
</evidence>
<dbReference type="SUPFAM" id="SSF46785">
    <property type="entry name" value="Winged helix' DNA-binding domain"/>
    <property type="match status" value="1"/>
</dbReference>
<evidence type="ECO:0000313" key="6">
    <source>
        <dbReference type="EMBL" id="RHW44456.1"/>
    </source>
</evidence>
<comment type="similarity">
    <text evidence="1">Belongs to the LysR transcriptional regulatory family.</text>
</comment>
<comment type="caution">
    <text evidence="6">The sequence shown here is derived from an EMBL/GenBank/DDBJ whole genome shotgun (WGS) entry which is preliminary data.</text>
</comment>
<proteinExistence type="inferred from homology"/>
<dbReference type="AlphaFoldDB" id="A0A417Z2X3"/>
<evidence type="ECO:0000259" key="5">
    <source>
        <dbReference type="PROSITE" id="PS50931"/>
    </source>
</evidence>
<protein>
    <submittedName>
        <fullName evidence="6">LysR family transcriptional regulator</fullName>
    </submittedName>
</protein>
<sequence length="292" mass="32513">MELQTLKNFIVIAESGNITKAAQVLHISQPALSRQLSALEAELGVTLAQRGSRHINLTAHGTYLLQRAQEIVTMADKTKSDLTNQQVISGDLYIGCGETQALKPVAQALKVMTVQYPQVHIHLFSGSGDELRYKMKSGFLDFALLLDPTNMQEYNFIVLPYVDTWGILMHPTNQLATQQVITPKDVDGIPAIFPRQPYTFGQLENWFGHDIASQNIIGTYNLLFNAAMLVQADVGIVYCLDHLINAIDIPNLVFRPLAPQLTTKINFVWRKNRPLSSAAEVFLKVLQKIISA</sequence>
<dbReference type="InterPro" id="IPR036390">
    <property type="entry name" value="WH_DNA-bd_sf"/>
</dbReference>
<dbReference type="PROSITE" id="PS50931">
    <property type="entry name" value="HTH_LYSR"/>
    <property type="match status" value="1"/>
</dbReference>
<feature type="domain" description="HTH lysR-type" evidence="5">
    <location>
        <begin position="1"/>
        <end position="58"/>
    </location>
</feature>
<organism evidence="6 7">
    <name type="scientific">Bombilactobacillus bombi</name>
    <dbReference type="NCBI Taxonomy" id="1303590"/>
    <lineage>
        <taxon>Bacteria</taxon>
        <taxon>Bacillati</taxon>
        <taxon>Bacillota</taxon>
        <taxon>Bacilli</taxon>
        <taxon>Lactobacillales</taxon>
        <taxon>Lactobacillaceae</taxon>
        <taxon>Bombilactobacillus</taxon>
    </lineage>
</organism>
<dbReference type="InterPro" id="IPR000847">
    <property type="entry name" value="LysR_HTH_N"/>
</dbReference>
<dbReference type="GO" id="GO:0003677">
    <property type="term" value="F:DNA binding"/>
    <property type="evidence" value="ECO:0007669"/>
    <property type="project" value="UniProtKB-KW"/>
</dbReference>
<reference evidence="6 7" key="1">
    <citation type="submission" date="2018-07" db="EMBL/GenBank/DDBJ databases">
        <title>Genome sequences of six Lactobacillus spp. isolated from bumble bee guts.</title>
        <authorList>
            <person name="Motta E.V.S."/>
            <person name="Moran N.A."/>
        </authorList>
    </citation>
    <scope>NUCLEOTIDE SEQUENCE [LARGE SCALE GENOMIC DNA]</scope>
    <source>
        <strain evidence="6 7">LV-8.1</strain>
    </source>
</reference>
<name>A0A417Z2X3_9LACO</name>
<keyword evidence="2" id="KW-0805">Transcription regulation</keyword>
<accession>A0A417Z2X3</accession>
<dbReference type="InterPro" id="IPR036388">
    <property type="entry name" value="WH-like_DNA-bd_sf"/>
</dbReference>
<dbReference type="GO" id="GO:0005829">
    <property type="term" value="C:cytosol"/>
    <property type="evidence" value="ECO:0007669"/>
    <property type="project" value="TreeGrafter"/>
</dbReference>
<gene>
    <name evidence="6" type="ORF">DS832_08945</name>
</gene>
<evidence type="ECO:0000256" key="1">
    <source>
        <dbReference type="ARBA" id="ARBA00009437"/>
    </source>
</evidence>
<dbReference type="PRINTS" id="PR00039">
    <property type="entry name" value="HTHLYSR"/>
</dbReference>
<dbReference type="InterPro" id="IPR005119">
    <property type="entry name" value="LysR_subst-bd"/>
</dbReference>
<dbReference type="Gene3D" id="3.40.190.290">
    <property type="match status" value="1"/>
</dbReference>
<dbReference type="Proteomes" id="UP000284822">
    <property type="component" value="Unassembled WGS sequence"/>
</dbReference>
<dbReference type="PANTHER" id="PTHR30419">
    <property type="entry name" value="HTH-TYPE TRANSCRIPTIONAL REGULATOR YBHD"/>
    <property type="match status" value="1"/>
</dbReference>